<dbReference type="Pfam" id="PF04892">
    <property type="entry name" value="VanZ"/>
    <property type="match status" value="1"/>
</dbReference>
<feature type="transmembrane region" description="Helical" evidence="2">
    <location>
        <begin position="36"/>
        <end position="53"/>
    </location>
</feature>
<reference evidence="5" key="1">
    <citation type="submission" date="2022-11" db="EMBL/GenBank/DDBJ databases">
        <authorList>
            <person name="Scott C."/>
            <person name="Bruce N."/>
        </authorList>
    </citation>
    <scope>NUCLEOTIDE SEQUENCE</scope>
</reference>
<dbReference type="Proteomes" id="UP000838763">
    <property type="component" value="Unassembled WGS sequence"/>
</dbReference>
<name>A0A9P1H7S9_9PEZI</name>
<evidence type="ECO:0000313" key="5">
    <source>
        <dbReference type="EMBL" id="CAI4217530.1"/>
    </source>
</evidence>
<keyword evidence="2" id="KW-0472">Membrane</keyword>
<sequence length="206" mass="22983">MKIRLPFAGAFAVLLLILAYAGLSSVQVDAHVNDKVLHWFSFFLLTCIFYWIIDTNRRRTLNLTLMVCTLGLGVGSEFLQSVLPNGRNFDLFDIVANIVGSLMGVALCTWYHQRMMERRRLRRQYNAVPGSDEADLELGEGHESGVVDGSTAGPSARTLEEEVDNWDENALDNWDDDDADLDGANKTTENDLDSGDIGDTKAKRHD</sequence>
<evidence type="ECO:0000259" key="4">
    <source>
        <dbReference type="Pfam" id="PF04892"/>
    </source>
</evidence>
<proteinExistence type="predicted"/>
<evidence type="ECO:0000256" key="1">
    <source>
        <dbReference type="SAM" id="MobiDB-lite"/>
    </source>
</evidence>
<feature type="chain" id="PRO_5040451832" description="VanZ-like domain-containing protein" evidence="3">
    <location>
        <begin position="31"/>
        <end position="206"/>
    </location>
</feature>
<gene>
    <name evidence="5" type="ORF">PPNO1_LOCUS7137</name>
</gene>
<keyword evidence="6" id="KW-1185">Reference proteome</keyword>
<dbReference type="PANTHER" id="PTHR28008:SF1">
    <property type="entry name" value="DOMAIN PROTEIN, PUTATIVE (AFU_ORTHOLOGUE AFUA_3G10980)-RELATED"/>
    <property type="match status" value="1"/>
</dbReference>
<dbReference type="PANTHER" id="PTHR28008">
    <property type="entry name" value="DOMAIN PROTEIN, PUTATIVE (AFU_ORTHOLOGUE AFUA_3G10980)-RELATED"/>
    <property type="match status" value="1"/>
</dbReference>
<keyword evidence="3" id="KW-0732">Signal</keyword>
<feature type="compositionally biased region" description="Acidic residues" evidence="1">
    <location>
        <begin position="161"/>
        <end position="181"/>
    </location>
</feature>
<keyword evidence="2" id="KW-0812">Transmembrane</keyword>
<evidence type="ECO:0000256" key="2">
    <source>
        <dbReference type="SAM" id="Phobius"/>
    </source>
</evidence>
<dbReference type="InterPro" id="IPR006976">
    <property type="entry name" value="VanZ-like"/>
</dbReference>
<evidence type="ECO:0000313" key="6">
    <source>
        <dbReference type="Proteomes" id="UP000838763"/>
    </source>
</evidence>
<dbReference type="EMBL" id="CALLCH030000016">
    <property type="protein sequence ID" value="CAI4217530.1"/>
    <property type="molecule type" value="Genomic_DNA"/>
</dbReference>
<dbReference type="AlphaFoldDB" id="A0A9P1H7S9"/>
<accession>A0A9P1H7S9</accession>
<organism evidence="5 6">
    <name type="scientific">Parascedosporium putredinis</name>
    <dbReference type="NCBI Taxonomy" id="1442378"/>
    <lineage>
        <taxon>Eukaryota</taxon>
        <taxon>Fungi</taxon>
        <taxon>Dikarya</taxon>
        <taxon>Ascomycota</taxon>
        <taxon>Pezizomycotina</taxon>
        <taxon>Sordariomycetes</taxon>
        <taxon>Hypocreomycetidae</taxon>
        <taxon>Microascales</taxon>
        <taxon>Microascaceae</taxon>
        <taxon>Parascedosporium</taxon>
    </lineage>
</organism>
<protein>
    <recommendedName>
        <fullName evidence="4">VanZ-like domain-containing protein</fullName>
    </recommendedName>
</protein>
<dbReference type="NCBIfam" id="NF037970">
    <property type="entry name" value="vanZ_1"/>
    <property type="match status" value="1"/>
</dbReference>
<feature type="transmembrane region" description="Helical" evidence="2">
    <location>
        <begin position="60"/>
        <end position="79"/>
    </location>
</feature>
<comment type="caution">
    <text evidence="5">The sequence shown here is derived from an EMBL/GenBank/DDBJ whole genome shotgun (WGS) entry which is preliminary data.</text>
</comment>
<keyword evidence="2" id="KW-1133">Transmembrane helix</keyword>
<feature type="region of interest" description="Disordered" evidence="1">
    <location>
        <begin position="132"/>
        <end position="206"/>
    </location>
</feature>
<feature type="transmembrane region" description="Helical" evidence="2">
    <location>
        <begin position="91"/>
        <end position="112"/>
    </location>
</feature>
<feature type="domain" description="VanZ-like" evidence="4">
    <location>
        <begin position="34"/>
        <end position="110"/>
    </location>
</feature>
<feature type="signal peptide" evidence="3">
    <location>
        <begin position="1"/>
        <end position="30"/>
    </location>
</feature>
<dbReference type="OrthoDB" id="63581at2759"/>
<evidence type="ECO:0000256" key="3">
    <source>
        <dbReference type="SAM" id="SignalP"/>
    </source>
</evidence>